<protein>
    <submittedName>
        <fullName evidence="2">Uncharacterized protein</fullName>
    </submittedName>
</protein>
<feature type="compositionally biased region" description="Acidic residues" evidence="1">
    <location>
        <begin position="187"/>
        <end position="199"/>
    </location>
</feature>
<sequence length="381" mass="42931">MGKNKKRKQDNSANEQAATPPCHSSTKHISNPLEKAQQSFLKSLPADTRLHFFSPKHVTPHQRAEIWENQADLGEKLVNKYAWATPDARLLKIFQHFSPIVEVGCGSNAYWARWMHDYGDVDVIAFDVSLESGGKINAKDNKKKKKSKDSGGTKMGGLTIRQGGPTVLSHDPDTRDRTLFLCYPDEEEYKESDSEDEEDRYNGNDINDSKPKSMAAACLEHFTGSTIIHVGELFGDTLGLDQSPWGRSSSCEFQERLAAEYHCILKMKSQNNWLHVRDTLSVWKRSETCAMVYENDSDGEDESAEEDHYKYIPPEEQLPFDVAAPCVAHLLSSSGPDVKLDQCGKTDEVKKDVDVQQKPAKKKQKKNNERNQDDVIPGSVW</sequence>
<keyword evidence="3" id="KW-1185">Reference proteome</keyword>
<name>A0ABD3QH07_9STRA</name>
<feature type="compositionally biased region" description="Polar residues" evidence="1">
    <location>
        <begin position="11"/>
        <end position="29"/>
    </location>
</feature>
<feature type="region of interest" description="Disordered" evidence="1">
    <location>
        <begin position="1"/>
        <end position="30"/>
    </location>
</feature>
<dbReference type="Proteomes" id="UP001530400">
    <property type="component" value="Unassembled WGS sequence"/>
</dbReference>
<evidence type="ECO:0000313" key="2">
    <source>
        <dbReference type="EMBL" id="KAL3799632.1"/>
    </source>
</evidence>
<dbReference type="PANTHER" id="PTHR39290">
    <property type="entry name" value="C3H1-TYPE DOMAIN-CONTAINING PROTEIN-RELATED"/>
    <property type="match status" value="1"/>
</dbReference>
<feature type="region of interest" description="Disordered" evidence="1">
    <location>
        <begin position="333"/>
        <end position="381"/>
    </location>
</feature>
<accession>A0ABD3QH07</accession>
<proteinExistence type="predicted"/>
<feature type="region of interest" description="Disordered" evidence="1">
    <location>
        <begin position="187"/>
        <end position="207"/>
    </location>
</feature>
<organism evidence="2 3">
    <name type="scientific">Cyclotella atomus</name>
    <dbReference type="NCBI Taxonomy" id="382360"/>
    <lineage>
        <taxon>Eukaryota</taxon>
        <taxon>Sar</taxon>
        <taxon>Stramenopiles</taxon>
        <taxon>Ochrophyta</taxon>
        <taxon>Bacillariophyta</taxon>
        <taxon>Coscinodiscophyceae</taxon>
        <taxon>Thalassiosirophycidae</taxon>
        <taxon>Stephanodiscales</taxon>
        <taxon>Stephanodiscaceae</taxon>
        <taxon>Cyclotella</taxon>
    </lineage>
</organism>
<comment type="caution">
    <text evidence="2">The sequence shown here is derived from an EMBL/GenBank/DDBJ whole genome shotgun (WGS) entry which is preliminary data.</text>
</comment>
<gene>
    <name evidence="2" type="ORF">ACHAWO_008948</name>
</gene>
<dbReference type="AlphaFoldDB" id="A0ABD3QH07"/>
<feature type="region of interest" description="Disordered" evidence="1">
    <location>
        <begin position="137"/>
        <end position="169"/>
    </location>
</feature>
<evidence type="ECO:0000313" key="3">
    <source>
        <dbReference type="Proteomes" id="UP001530400"/>
    </source>
</evidence>
<evidence type="ECO:0000256" key="1">
    <source>
        <dbReference type="SAM" id="MobiDB-lite"/>
    </source>
</evidence>
<feature type="compositionally biased region" description="Basic and acidic residues" evidence="1">
    <location>
        <begin position="338"/>
        <end position="355"/>
    </location>
</feature>
<dbReference type="EMBL" id="JALLPJ020000180">
    <property type="protein sequence ID" value="KAL3799632.1"/>
    <property type="molecule type" value="Genomic_DNA"/>
</dbReference>
<dbReference type="PANTHER" id="PTHR39290:SF6">
    <property type="entry name" value="S-ADENOSYL-L-METHIONINE-DEPENDENT METHYLTRANSFERASES SUPERFAMILY PROTEIN"/>
    <property type="match status" value="1"/>
</dbReference>
<reference evidence="2 3" key="1">
    <citation type="submission" date="2024-10" db="EMBL/GenBank/DDBJ databases">
        <title>Updated reference genomes for cyclostephanoid diatoms.</title>
        <authorList>
            <person name="Roberts W.R."/>
            <person name="Alverson A.J."/>
        </authorList>
    </citation>
    <scope>NUCLEOTIDE SEQUENCE [LARGE SCALE GENOMIC DNA]</scope>
    <source>
        <strain evidence="2 3">AJA010-31</strain>
    </source>
</reference>